<dbReference type="PANTHER" id="PTHR34980">
    <property type="entry name" value="INNER MEMBRANE PROTEIN-RELATED-RELATED"/>
    <property type="match status" value="1"/>
</dbReference>
<accession>A0A346B2P0</accession>
<feature type="transmembrane region" description="Helical" evidence="1">
    <location>
        <begin position="66"/>
        <end position="89"/>
    </location>
</feature>
<dbReference type="AlphaFoldDB" id="A0A346B2P0"/>
<dbReference type="GO" id="GO:0005886">
    <property type="term" value="C:plasma membrane"/>
    <property type="evidence" value="ECO:0007669"/>
    <property type="project" value="TreeGrafter"/>
</dbReference>
<reference evidence="2 3" key="1">
    <citation type="submission" date="2018-05" db="EMBL/GenBank/DDBJ databases">
        <title>Complete genome sequence of Megasphaera sp. AJH120T, isolated from the ceca of a chicken.</title>
        <authorList>
            <person name="Maki J."/>
            <person name="Looft T."/>
        </authorList>
    </citation>
    <scope>NUCLEOTIDE SEQUENCE [LARGE SCALE GENOMIC DNA]</scope>
    <source>
        <strain evidence="2 3">AJH120</strain>
    </source>
</reference>
<evidence type="ECO:0000313" key="2">
    <source>
        <dbReference type="EMBL" id="AXL22383.1"/>
    </source>
</evidence>
<organism evidence="2 3">
    <name type="scientific">Megasphaera stantonii</name>
    <dbReference type="NCBI Taxonomy" id="2144175"/>
    <lineage>
        <taxon>Bacteria</taxon>
        <taxon>Bacillati</taxon>
        <taxon>Bacillota</taxon>
        <taxon>Negativicutes</taxon>
        <taxon>Veillonellales</taxon>
        <taxon>Veillonellaceae</taxon>
        <taxon>Megasphaera</taxon>
    </lineage>
</organism>
<protein>
    <submittedName>
        <fullName evidence="2">DUF805 domain-containing protein</fullName>
    </submittedName>
</protein>
<proteinExistence type="predicted"/>
<evidence type="ECO:0000256" key="1">
    <source>
        <dbReference type="SAM" id="Phobius"/>
    </source>
</evidence>
<gene>
    <name evidence="2" type="ORF">DKB62_06520</name>
</gene>
<dbReference type="PANTHER" id="PTHR34980:SF2">
    <property type="entry name" value="INNER MEMBRANE PROTEIN YHAH-RELATED"/>
    <property type="match status" value="1"/>
</dbReference>
<feature type="transmembrane region" description="Helical" evidence="1">
    <location>
        <begin position="101"/>
        <end position="122"/>
    </location>
</feature>
<dbReference type="Pfam" id="PF05656">
    <property type="entry name" value="DUF805"/>
    <property type="match status" value="1"/>
</dbReference>
<keyword evidence="1" id="KW-0472">Membrane</keyword>
<dbReference type="InterPro" id="IPR008523">
    <property type="entry name" value="DUF805"/>
</dbReference>
<sequence length="136" mass="14995">MTLRDAAKRLWEQKFSFAGRSSRSEYWLSIAVLYIVAYAAFFLLAAVSAVAAALSSTATAETISAAMSGTFVIVACFLSIAFFVAALTLNARRLHDIGKSGWWQLLSLIPVIGGFILFFWFVRPSDQDNQYGPKEI</sequence>
<dbReference type="Proteomes" id="UP000254337">
    <property type="component" value="Chromosome"/>
</dbReference>
<feature type="transmembrane region" description="Helical" evidence="1">
    <location>
        <begin position="26"/>
        <end position="54"/>
    </location>
</feature>
<keyword evidence="3" id="KW-1185">Reference proteome</keyword>
<keyword evidence="1" id="KW-0812">Transmembrane</keyword>
<dbReference type="KEGG" id="meg:DKB62_06520"/>
<name>A0A346B2P0_9FIRM</name>
<dbReference type="EMBL" id="CP029462">
    <property type="protein sequence ID" value="AXL22383.1"/>
    <property type="molecule type" value="Genomic_DNA"/>
</dbReference>
<evidence type="ECO:0000313" key="3">
    <source>
        <dbReference type="Proteomes" id="UP000254337"/>
    </source>
</evidence>
<keyword evidence="1" id="KW-1133">Transmembrane helix</keyword>